<keyword evidence="1" id="KW-0472">Membrane</keyword>
<keyword evidence="1" id="KW-0812">Transmembrane</keyword>
<name>A0A7C5REX7_9DEIN</name>
<organism evidence="2">
    <name type="scientific">Thermus caliditerrae</name>
    <dbReference type="NCBI Taxonomy" id="1330700"/>
    <lineage>
        <taxon>Bacteria</taxon>
        <taxon>Thermotogati</taxon>
        <taxon>Deinococcota</taxon>
        <taxon>Deinococci</taxon>
        <taxon>Thermales</taxon>
        <taxon>Thermaceae</taxon>
        <taxon>Thermus</taxon>
    </lineage>
</organism>
<gene>
    <name evidence="2" type="ORF">ENM28_05440</name>
</gene>
<feature type="transmembrane region" description="Helical" evidence="1">
    <location>
        <begin position="59"/>
        <end position="91"/>
    </location>
</feature>
<feature type="transmembrane region" description="Helical" evidence="1">
    <location>
        <begin position="31"/>
        <end position="47"/>
    </location>
</feature>
<sequence length="98" mass="10609">MEPNRLAQALALMGVAAYAFFLFLRPNQAGMALAVGLFVGAMTLAYGEKPFPVPFFLGLYALLLLLQLLFGHPLPFLLGGVLGAGLPYLAYRLRKPAR</sequence>
<accession>A0A7C5REX7</accession>
<evidence type="ECO:0000256" key="1">
    <source>
        <dbReference type="SAM" id="Phobius"/>
    </source>
</evidence>
<reference evidence="2" key="1">
    <citation type="journal article" date="2020" name="mSystems">
        <title>Genome- and Community-Level Interaction Insights into Carbon Utilization and Element Cycling Functions of Hydrothermarchaeota in Hydrothermal Sediment.</title>
        <authorList>
            <person name="Zhou Z."/>
            <person name="Liu Y."/>
            <person name="Xu W."/>
            <person name="Pan J."/>
            <person name="Luo Z.H."/>
            <person name="Li M."/>
        </authorList>
    </citation>
    <scope>NUCLEOTIDE SEQUENCE [LARGE SCALE GENOMIC DNA]</scope>
    <source>
        <strain evidence="2">SpSt-1071</strain>
    </source>
</reference>
<feature type="transmembrane region" description="Helical" evidence="1">
    <location>
        <begin position="6"/>
        <end position="24"/>
    </location>
</feature>
<protein>
    <submittedName>
        <fullName evidence="2">Uncharacterized protein</fullName>
    </submittedName>
</protein>
<comment type="caution">
    <text evidence="2">The sequence shown here is derived from an EMBL/GenBank/DDBJ whole genome shotgun (WGS) entry which is preliminary data.</text>
</comment>
<dbReference type="AlphaFoldDB" id="A0A7C5REX7"/>
<keyword evidence="1" id="KW-1133">Transmembrane helix</keyword>
<evidence type="ECO:0000313" key="2">
    <source>
        <dbReference type="EMBL" id="HHM68139.1"/>
    </source>
</evidence>
<dbReference type="EMBL" id="DRXE01000204">
    <property type="protein sequence ID" value="HHM68139.1"/>
    <property type="molecule type" value="Genomic_DNA"/>
</dbReference>
<proteinExistence type="predicted"/>